<dbReference type="Proteomes" id="UP001220509">
    <property type="component" value="Chromosome"/>
</dbReference>
<dbReference type="CDD" id="cd04301">
    <property type="entry name" value="NAT_SF"/>
    <property type="match status" value="1"/>
</dbReference>
<dbReference type="InterPro" id="IPR050769">
    <property type="entry name" value="NAT_camello-type"/>
</dbReference>
<dbReference type="InterPro" id="IPR016181">
    <property type="entry name" value="Acyl_CoA_acyltransferase"/>
</dbReference>
<keyword evidence="1" id="KW-0808">Transferase</keyword>
<evidence type="ECO:0000313" key="4">
    <source>
        <dbReference type="Proteomes" id="UP001220509"/>
    </source>
</evidence>
<dbReference type="KEGG" id="pka:PQ456_22045"/>
<dbReference type="PANTHER" id="PTHR13947">
    <property type="entry name" value="GNAT FAMILY N-ACETYLTRANSFERASE"/>
    <property type="match status" value="1"/>
</dbReference>
<dbReference type="SUPFAM" id="SSF55729">
    <property type="entry name" value="Acyl-CoA N-acyltransferases (Nat)"/>
    <property type="match status" value="1"/>
</dbReference>
<reference evidence="3 4" key="1">
    <citation type="submission" date="2023-02" db="EMBL/GenBank/DDBJ databases">
        <title>Genome sequence of Paenibacillus kyungheensis KACC 18744.</title>
        <authorList>
            <person name="Kim S."/>
            <person name="Heo J."/>
            <person name="Kwon S.-W."/>
        </authorList>
    </citation>
    <scope>NUCLEOTIDE SEQUENCE [LARGE SCALE GENOMIC DNA]</scope>
    <source>
        <strain evidence="3 4">KACC 18744</strain>
    </source>
</reference>
<accession>A0AAX3M139</accession>
<protein>
    <submittedName>
        <fullName evidence="3">GNAT family N-acetyltransferase</fullName>
    </submittedName>
</protein>
<keyword evidence="4" id="KW-1185">Reference proteome</keyword>
<evidence type="ECO:0000313" key="3">
    <source>
        <dbReference type="EMBL" id="WCT55797.1"/>
    </source>
</evidence>
<organism evidence="3 4">
    <name type="scientific">Paenibacillus kyungheensis</name>
    <dbReference type="NCBI Taxonomy" id="1452732"/>
    <lineage>
        <taxon>Bacteria</taxon>
        <taxon>Bacillati</taxon>
        <taxon>Bacillota</taxon>
        <taxon>Bacilli</taxon>
        <taxon>Bacillales</taxon>
        <taxon>Paenibacillaceae</taxon>
        <taxon>Paenibacillus</taxon>
    </lineage>
</organism>
<dbReference type="PANTHER" id="PTHR13947:SF37">
    <property type="entry name" value="LD18367P"/>
    <property type="match status" value="1"/>
</dbReference>
<dbReference type="AlphaFoldDB" id="A0AAX3M139"/>
<sequence length="168" mass="19355">MDIRLLTSEDAVSYRALRLRSLQENPEAFLVTYDSEVSKPIEDVQHKLQYSNSRFTLGAFDQDELVGMVTFIRESNVKTIHKGNIYAMYVSSEARGQKLGKALITELVQRARLFDGLEQIHLTVISNNSAAKQLYQSLGFIVYGFERNALKYEGQYWDEEFMVLDLTR</sequence>
<evidence type="ECO:0000256" key="1">
    <source>
        <dbReference type="ARBA" id="ARBA00022679"/>
    </source>
</evidence>
<dbReference type="Pfam" id="PF00583">
    <property type="entry name" value="Acetyltransf_1"/>
    <property type="match status" value="1"/>
</dbReference>
<proteinExistence type="predicted"/>
<dbReference type="EMBL" id="CP117416">
    <property type="protein sequence ID" value="WCT55797.1"/>
    <property type="molecule type" value="Genomic_DNA"/>
</dbReference>
<dbReference type="PROSITE" id="PS51186">
    <property type="entry name" value="GNAT"/>
    <property type="match status" value="1"/>
</dbReference>
<dbReference type="RefSeq" id="WP_273614147.1">
    <property type="nucleotide sequence ID" value="NZ_CP117416.1"/>
</dbReference>
<gene>
    <name evidence="3" type="ORF">PQ456_22045</name>
</gene>
<dbReference type="InterPro" id="IPR000182">
    <property type="entry name" value="GNAT_dom"/>
</dbReference>
<evidence type="ECO:0000259" key="2">
    <source>
        <dbReference type="PROSITE" id="PS51186"/>
    </source>
</evidence>
<dbReference type="Gene3D" id="3.40.630.30">
    <property type="match status" value="1"/>
</dbReference>
<dbReference type="GO" id="GO:0008080">
    <property type="term" value="F:N-acetyltransferase activity"/>
    <property type="evidence" value="ECO:0007669"/>
    <property type="project" value="InterPro"/>
</dbReference>
<name>A0AAX3M139_9BACL</name>
<feature type="domain" description="N-acetyltransferase" evidence="2">
    <location>
        <begin position="1"/>
        <end position="167"/>
    </location>
</feature>